<reference evidence="3" key="1">
    <citation type="submission" date="2016-06" db="UniProtKB">
        <authorList>
            <consortium name="WormBaseParasite"/>
        </authorList>
    </citation>
    <scope>IDENTIFICATION</scope>
</reference>
<protein>
    <submittedName>
        <fullName evidence="3">C-type lectin domain-containing protein</fullName>
    </submittedName>
</protein>
<evidence type="ECO:0000313" key="2">
    <source>
        <dbReference type="Proteomes" id="UP000275846"/>
    </source>
</evidence>
<dbReference type="WBParaSite" id="SSLN_0001907001-mRNA-1">
    <property type="protein sequence ID" value="SSLN_0001907001-mRNA-1"/>
    <property type="gene ID" value="SSLN_0001907001"/>
</dbReference>
<dbReference type="EMBL" id="UYSU01044283">
    <property type="protein sequence ID" value="VDM04762.1"/>
    <property type="molecule type" value="Genomic_DNA"/>
</dbReference>
<sequence length="215" mass="24679">MRFLVYGLQPMFLLLRDTAKRGSAPQWVPQRSLCGFWYMDSSGSAPQWVPQRSLCGFWYMDSRDGSAPQWVPQRSLSGFWYMDSRECSAPQWVPQRSLCGFWYMGSSPQWVPQRSLCGFWYMDSRELRLLSGSPSVLYAVSGIWTPENSRLLSVSPSVLYAVSGIWTPENNGSSVGPQAFSMRFLVYGLQRIMGLAPQWVPQRSLCGFWYMDSRE</sequence>
<proteinExistence type="predicted"/>
<evidence type="ECO:0000313" key="3">
    <source>
        <dbReference type="WBParaSite" id="SSLN_0001907001-mRNA-1"/>
    </source>
</evidence>
<keyword evidence="2" id="KW-1185">Reference proteome</keyword>
<accession>A0A183TPH8</accession>
<gene>
    <name evidence="1" type="ORF">SSLN_LOCUS18376</name>
</gene>
<name>A0A183TPH8_SCHSO</name>
<dbReference type="Proteomes" id="UP000275846">
    <property type="component" value="Unassembled WGS sequence"/>
</dbReference>
<dbReference type="AlphaFoldDB" id="A0A183TPH8"/>
<reference evidence="1 2" key="2">
    <citation type="submission" date="2018-11" db="EMBL/GenBank/DDBJ databases">
        <authorList>
            <consortium name="Pathogen Informatics"/>
        </authorList>
    </citation>
    <scope>NUCLEOTIDE SEQUENCE [LARGE SCALE GENOMIC DNA]</scope>
    <source>
        <strain evidence="1 2">NST_G2</strain>
    </source>
</reference>
<organism evidence="3">
    <name type="scientific">Schistocephalus solidus</name>
    <name type="common">Tapeworm</name>
    <dbReference type="NCBI Taxonomy" id="70667"/>
    <lineage>
        <taxon>Eukaryota</taxon>
        <taxon>Metazoa</taxon>
        <taxon>Spiralia</taxon>
        <taxon>Lophotrochozoa</taxon>
        <taxon>Platyhelminthes</taxon>
        <taxon>Cestoda</taxon>
        <taxon>Eucestoda</taxon>
        <taxon>Diphyllobothriidea</taxon>
        <taxon>Diphyllobothriidae</taxon>
        <taxon>Schistocephalus</taxon>
    </lineage>
</organism>
<evidence type="ECO:0000313" key="1">
    <source>
        <dbReference type="EMBL" id="VDM04762.1"/>
    </source>
</evidence>